<evidence type="ECO:0000313" key="2">
    <source>
        <dbReference type="Proteomes" id="UP000242999"/>
    </source>
</evidence>
<sequence>MTKEIKVLSKDEVATSVDQFTAGLTQYLGELGLPNQHVLVPVQERQRVIANVPDVIELIDANRKSTSIYLSKFIAACGAGLFDAALNFIWDETVVNLRNKVARFDLEYFYDSVVTDTKRRAKLKDEDDLQKIEEWELIRGCHLTGILSDIGYKHLDYIRDMRNWASAAHPNQNDLTGFQLISWLETCIREVIAKEPEGPVIEVKRFLNSIRNTTLTEQDALYIRAGIENLPPELATSVLRTLFGMYTTKDTAVQIKSNIKLVAGSAWTVAPDEVKYECGFKYATFASNGEVDRKEAANEFLSVVGGLPFLPNDTLALEMADKIDSLFAAHTGFNNFHNEPAHARALEAYVSSAGTVPDAVRKSYVKTLVMARIGNGHGVSDMAVPYYERLIMKFGEAELREVACLLTDREFSSRIGLGSCPSNFRALLGRLAPPTNQVTQQAFTQIQGATDAQIPNLGKDSAYKRLLGVG</sequence>
<dbReference type="STRING" id="64971.SAMN05421831_104108"/>
<dbReference type="EMBL" id="FNYH01000004">
    <property type="protein sequence ID" value="SEI56266.1"/>
    <property type="molecule type" value="Genomic_DNA"/>
</dbReference>
<name>A0A1H6RP51_9GAMM</name>
<dbReference type="OrthoDB" id="1102561at2"/>
<proteinExistence type="predicted"/>
<dbReference type="AlphaFoldDB" id="A0A1H6RP51"/>
<organism evidence="1 2">
    <name type="scientific">Allopseudospirillum japonicum</name>
    <dbReference type="NCBI Taxonomy" id="64971"/>
    <lineage>
        <taxon>Bacteria</taxon>
        <taxon>Pseudomonadati</taxon>
        <taxon>Pseudomonadota</taxon>
        <taxon>Gammaproteobacteria</taxon>
        <taxon>Oceanospirillales</taxon>
        <taxon>Oceanospirillaceae</taxon>
        <taxon>Allopseudospirillum</taxon>
    </lineage>
</organism>
<dbReference type="RefSeq" id="WP_093308981.1">
    <property type="nucleotide sequence ID" value="NZ_FNYH01000004.1"/>
</dbReference>
<evidence type="ECO:0000313" key="1">
    <source>
        <dbReference type="EMBL" id="SEI56266.1"/>
    </source>
</evidence>
<keyword evidence="2" id="KW-1185">Reference proteome</keyword>
<gene>
    <name evidence="1" type="ORF">SAMN05421831_104108</name>
</gene>
<dbReference type="Proteomes" id="UP000242999">
    <property type="component" value="Unassembled WGS sequence"/>
</dbReference>
<reference evidence="2" key="1">
    <citation type="submission" date="2016-10" db="EMBL/GenBank/DDBJ databases">
        <authorList>
            <person name="Varghese N."/>
            <person name="Submissions S."/>
        </authorList>
    </citation>
    <scope>NUCLEOTIDE SEQUENCE [LARGE SCALE GENOMIC DNA]</scope>
    <source>
        <strain evidence="2">DSM 7165</strain>
    </source>
</reference>
<accession>A0A1H6RP51</accession>
<protein>
    <submittedName>
        <fullName evidence="1">Uncharacterized protein</fullName>
    </submittedName>
</protein>